<name>A0A918ZA61_9GAMM</name>
<keyword evidence="3" id="KW-1185">Reference proteome</keyword>
<comment type="caution">
    <text evidence="2">The sequence shown here is derived from an EMBL/GenBank/DDBJ whole genome shotgun (WGS) entry which is preliminary data.</text>
</comment>
<evidence type="ECO:0008006" key="4">
    <source>
        <dbReference type="Google" id="ProtNLM"/>
    </source>
</evidence>
<dbReference type="Proteomes" id="UP000636453">
    <property type="component" value="Unassembled WGS sequence"/>
</dbReference>
<dbReference type="AlphaFoldDB" id="A0A918ZA61"/>
<keyword evidence="1" id="KW-0732">Signal</keyword>
<organism evidence="2 3">
    <name type="scientific">Vulcaniibacterium thermophilum</name>
    <dbReference type="NCBI Taxonomy" id="1169913"/>
    <lineage>
        <taxon>Bacteria</taxon>
        <taxon>Pseudomonadati</taxon>
        <taxon>Pseudomonadota</taxon>
        <taxon>Gammaproteobacteria</taxon>
        <taxon>Lysobacterales</taxon>
        <taxon>Lysobacteraceae</taxon>
        <taxon>Vulcaniibacterium</taxon>
    </lineage>
</organism>
<sequence>MIRHRIALVVSLSCLWGGDAAAQSTGTTVVPAENVRYDYAQVMRVTPVYQTLRATAMEERCDPPAGEDDESRFSRVVDRVKNALAREERKRRTCKQVPVEREYRRPIAYDVDYVYRGVKFRSRLAEDPGNRLRIRVSVTPVPR</sequence>
<dbReference type="EMBL" id="BNCF01000016">
    <property type="protein sequence ID" value="GHE41826.1"/>
    <property type="molecule type" value="Genomic_DNA"/>
</dbReference>
<protein>
    <recommendedName>
        <fullName evidence="4">UrcA family protein</fullName>
    </recommendedName>
</protein>
<dbReference type="RefSeq" id="WP_229814967.1">
    <property type="nucleotide sequence ID" value="NZ_BNCF01000016.1"/>
</dbReference>
<reference evidence="2" key="1">
    <citation type="journal article" date="2014" name="Int. J. Syst. Evol. Microbiol.">
        <title>Complete genome sequence of Corynebacterium casei LMG S-19264T (=DSM 44701T), isolated from a smear-ripened cheese.</title>
        <authorList>
            <consortium name="US DOE Joint Genome Institute (JGI-PGF)"/>
            <person name="Walter F."/>
            <person name="Albersmeier A."/>
            <person name="Kalinowski J."/>
            <person name="Ruckert C."/>
        </authorList>
    </citation>
    <scope>NUCLEOTIDE SEQUENCE</scope>
    <source>
        <strain evidence="2">KCTC 32020</strain>
    </source>
</reference>
<evidence type="ECO:0000313" key="3">
    <source>
        <dbReference type="Proteomes" id="UP000636453"/>
    </source>
</evidence>
<feature type="chain" id="PRO_5037678796" description="UrcA family protein" evidence="1">
    <location>
        <begin position="23"/>
        <end position="143"/>
    </location>
</feature>
<evidence type="ECO:0000256" key="1">
    <source>
        <dbReference type="SAM" id="SignalP"/>
    </source>
</evidence>
<evidence type="ECO:0000313" key="2">
    <source>
        <dbReference type="EMBL" id="GHE41826.1"/>
    </source>
</evidence>
<feature type="signal peptide" evidence="1">
    <location>
        <begin position="1"/>
        <end position="22"/>
    </location>
</feature>
<accession>A0A918ZA61</accession>
<gene>
    <name evidence="2" type="ORF">GCM10007167_24720</name>
</gene>
<proteinExistence type="predicted"/>
<reference evidence="2" key="2">
    <citation type="submission" date="2020-09" db="EMBL/GenBank/DDBJ databases">
        <authorList>
            <person name="Sun Q."/>
            <person name="Kim S."/>
        </authorList>
    </citation>
    <scope>NUCLEOTIDE SEQUENCE</scope>
    <source>
        <strain evidence="2">KCTC 32020</strain>
    </source>
</reference>